<dbReference type="OrthoDB" id="9804758at2"/>
<dbReference type="GO" id="GO:0061599">
    <property type="term" value="F:molybdopterin molybdotransferase activity"/>
    <property type="evidence" value="ECO:0007669"/>
    <property type="project" value="UniProtKB-UniRule"/>
</dbReference>
<accession>A0A089MR59</accession>
<keyword evidence="10 13" id="KW-0460">Magnesium</keyword>
<keyword evidence="11 13" id="KW-0501">Molybdenum cofactor biosynthesis</keyword>
<dbReference type="InterPro" id="IPR001453">
    <property type="entry name" value="MoaB/Mog_dom"/>
</dbReference>
<evidence type="ECO:0000256" key="11">
    <source>
        <dbReference type="ARBA" id="ARBA00023150"/>
    </source>
</evidence>
<dbReference type="SUPFAM" id="SSF53218">
    <property type="entry name" value="Molybdenum cofactor biosynthesis proteins"/>
    <property type="match status" value="1"/>
</dbReference>
<dbReference type="SMART" id="SM00852">
    <property type="entry name" value="MoCF_biosynth"/>
    <property type="match status" value="1"/>
</dbReference>
<sequence>MANPENHNKEYTNDKFQRSALQVREAQARLTAYAAPLSLEEVPLNQSYGRFLARSVHAPHPFPAFDRSSMDGFAVIAADTVSAGDNSVVWLKVVDVIPCGAVASREITTGTVARIMTGAQVPGGADTVVMLEATESRMEDGVTYVGIRKPQAAGLHITPRGLELGTGELVLPEGTIIGAGDIAALAALGAANVPVRRRPKVGIFATGTELLEVDEPLVPGKIRNSNSPMLEALVREAGGEPIMLGAIVDDLELARSKVQMALESYDLVITTGGVSVGDYDIMGDLIREQSGEMLFNKVTMRPGSVTTAAVRGGTILLALSGNPGACFVGFQLFARPVIGLMQGAAQPFLPEWTAVLGVDYKRVNSFTRYVRARLEIREGVLYAFPAAVDESSVTVTIKDSDCLIVIPPDSGQMTSGDKVTVLKLPGEIRG</sequence>
<evidence type="ECO:0000256" key="3">
    <source>
        <dbReference type="ARBA" id="ARBA00005046"/>
    </source>
</evidence>
<dbReference type="Pfam" id="PF03453">
    <property type="entry name" value="MoeA_N"/>
    <property type="match status" value="1"/>
</dbReference>
<dbReference type="SUPFAM" id="SSF63867">
    <property type="entry name" value="MoeA C-terminal domain-like"/>
    <property type="match status" value="1"/>
</dbReference>
<dbReference type="InterPro" id="IPR036688">
    <property type="entry name" value="MoeA_C_domain_IV_sf"/>
</dbReference>
<dbReference type="Proteomes" id="UP000029518">
    <property type="component" value="Chromosome"/>
</dbReference>
<dbReference type="FunFam" id="3.40.980.10:FF:000004">
    <property type="entry name" value="Molybdopterin molybdenumtransferase"/>
    <property type="match status" value="1"/>
</dbReference>
<feature type="domain" description="MoaB/Mog" evidence="14">
    <location>
        <begin position="202"/>
        <end position="340"/>
    </location>
</feature>
<reference evidence="15" key="1">
    <citation type="submission" date="2014-08" db="EMBL/GenBank/DDBJ databases">
        <title>Comparative genomics of the Paenibacillus odorifer group.</title>
        <authorList>
            <person name="den Bakker H.C."/>
            <person name="Tsai Y.-C.Y.-C."/>
            <person name="Martin N."/>
            <person name="Korlach J."/>
            <person name="Wiedmann M."/>
        </authorList>
    </citation>
    <scope>NUCLEOTIDE SEQUENCE [LARGE SCALE GENOMIC DNA]</scope>
    <source>
        <strain evidence="15">DSM 13188</strain>
    </source>
</reference>
<evidence type="ECO:0000313" key="15">
    <source>
        <dbReference type="EMBL" id="AIQ58954.1"/>
    </source>
</evidence>
<comment type="similarity">
    <text evidence="4 13">Belongs to the MoeA family.</text>
</comment>
<gene>
    <name evidence="15" type="ORF">PBOR_20000</name>
</gene>
<evidence type="ECO:0000256" key="6">
    <source>
        <dbReference type="ARBA" id="ARBA00021108"/>
    </source>
</evidence>
<dbReference type="NCBIfam" id="NF045515">
    <property type="entry name" value="Glp_gephyrin"/>
    <property type="match status" value="1"/>
</dbReference>
<evidence type="ECO:0000259" key="14">
    <source>
        <dbReference type="SMART" id="SM00852"/>
    </source>
</evidence>
<comment type="function">
    <text evidence="2 13">Catalyzes the insertion of molybdate into adenylated molybdopterin with the concomitant release of AMP.</text>
</comment>
<evidence type="ECO:0000256" key="12">
    <source>
        <dbReference type="ARBA" id="ARBA00047317"/>
    </source>
</evidence>
<proteinExistence type="inferred from homology"/>
<comment type="cofactor">
    <cofactor evidence="1 13">
        <name>Mg(2+)</name>
        <dbReference type="ChEBI" id="CHEBI:18420"/>
    </cofactor>
</comment>
<dbReference type="GO" id="GO:0046872">
    <property type="term" value="F:metal ion binding"/>
    <property type="evidence" value="ECO:0007669"/>
    <property type="project" value="UniProtKB-UniRule"/>
</dbReference>
<dbReference type="GO" id="GO:0006777">
    <property type="term" value="P:Mo-molybdopterin cofactor biosynthetic process"/>
    <property type="evidence" value="ECO:0007669"/>
    <property type="project" value="UniProtKB-UniRule"/>
</dbReference>
<dbReference type="Gene3D" id="2.170.190.11">
    <property type="entry name" value="Molybdopterin biosynthesis moea protein, domain 3"/>
    <property type="match status" value="1"/>
</dbReference>
<dbReference type="CDD" id="cd00887">
    <property type="entry name" value="MoeA"/>
    <property type="match status" value="1"/>
</dbReference>
<dbReference type="GO" id="GO:0005829">
    <property type="term" value="C:cytosol"/>
    <property type="evidence" value="ECO:0007669"/>
    <property type="project" value="TreeGrafter"/>
</dbReference>
<dbReference type="EC" id="2.10.1.1" evidence="5 13"/>
<protein>
    <recommendedName>
        <fullName evidence="6 13">Molybdopterin molybdenumtransferase</fullName>
        <ecNumber evidence="5 13">2.10.1.1</ecNumber>
    </recommendedName>
</protein>
<dbReference type="PANTHER" id="PTHR10192">
    <property type="entry name" value="MOLYBDOPTERIN BIOSYNTHESIS PROTEIN"/>
    <property type="match status" value="1"/>
</dbReference>
<evidence type="ECO:0000256" key="5">
    <source>
        <dbReference type="ARBA" id="ARBA00013269"/>
    </source>
</evidence>
<dbReference type="Pfam" id="PF03454">
    <property type="entry name" value="MoeA_C"/>
    <property type="match status" value="1"/>
</dbReference>
<dbReference type="EMBL" id="CP009285">
    <property type="protein sequence ID" value="AIQ58954.1"/>
    <property type="molecule type" value="Genomic_DNA"/>
</dbReference>
<dbReference type="Gene3D" id="3.90.105.10">
    <property type="entry name" value="Molybdopterin biosynthesis moea protein, domain 2"/>
    <property type="match status" value="1"/>
</dbReference>
<dbReference type="InterPro" id="IPR036425">
    <property type="entry name" value="MoaB/Mog-like_dom_sf"/>
</dbReference>
<dbReference type="InterPro" id="IPR005110">
    <property type="entry name" value="MoeA_linker/N"/>
</dbReference>
<evidence type="ECO:0000313" key="16">
    <source>
        <dbReference type="Proteomes" id="UP000029518"/>
    </source>
</evidence>
<dbReference type="AlphaFoldDB" id="A0A089MR59"/>
<dbReference type="InterPro" id="IPR038987">
    <property type="entry name" value="MoeA-like"/>
</dbReference>
<evidence type="ECO:0000256" key="9">
    <source>
        <dbReference type="ARBA" id="ARBA00022723"/>
    </source>
</evidence>
<evidence type="ECO:0000256" key="13">
    <source>
        <dbReference type="RuleBase" id="RU365090"/>
    </source>
</evidence>
<dbReference type="Gene3D" id="3.40.980.10">
    <property type="entry name" value="MoaB/Mog-like domain"/>
    <property type="match status" value="1"/>
</dbReference>
<dbReference type="Pfam" id="PF00994">
    <property type="entry name" value="MoCF_biosynth"/>
    <property type="match status" value="1"/>
</dbReference>
<dbReference type="NCBIfam" id="TIGR00177">
    <property type="entry name" value="molyb_syn"/>
    <property type="match status" value="1"/>
</dbReference>
<keyword evidence="7 13" id="KW-0500">Molybdenum</keyword>
<dbReference type="UniPathway" id="UPA00344"/>
<dbReference type="RefSeq" id="WP_042214390.1">
    <property type="nucleotide sequence ID" value="NZ_CP009285.1"/>
</dbReference>
<evidence type="ECO:0000256" key="2">
    <source>
        <dbReference type="ARBA" id="ARBA00002901"/>
    </source>
</evidence>
<name>A0A089MR59_PAEBO</name>
<dbReference type="InterPro" id="IPR005111">
    <property type="entry name" value="MoeA_C_domain_IV"/>
</dbReference>
<comment type="pathway">
    <text evidence="3 13">Cofactor biosynthesis; molybdopterin biosynthesis.</text>
</comment>
<comment type="catalytic activity">
    <reaction evidence="12">
        <text>adenylyl-molybdopterin + molybdate = Mo-molybdopterin + AMP + H(+)</text>
        <dbReference type="Rhea" id="RHEA:35047"/>
        <dbReference type="ChEBI" id="CHEBI:15378"/>
        <dbReference type="ChEBI" id="CHEBI:36264"/>
        <dbReference type="ChEBI" id="CHEBI:62727"/>
        <dbReference type="ChEBI" id="CHEBI:71302"/>
        <dbReference type="ChEBI" id="CHEBI:456215"/>
        <dbReference type="EC" id="2.10.1.1"/>
    </reaction>
</comment>
<evidence type="ECO:0000256" key="10">
    <source>
        <dbReference type="ARBA" id="ARBA00022842"/>
    </source>
</evidence>
<evidence type="ECO:0000256" key="1">
    <source>
        <dbReference type="ARBA" id="ARBA00001946"/>
    </source>
</evidence>
<dbReference type="InterPro" id="IPR036135">
    <property type="entry name" value="MoeA_linker/N_sf"/>
</dbReference>
<evidence type="ECO:0000256" key="4">
    <source>
        <dbReference type="ARBA" id="ARBA00010763"/>
    </source>
</evidence>
<organism evidence="15 16">
    <name type="scientific">Paenibacillus borealis</name>
    <dbReference type="NCBI Taxonomy" id="160799"/>
    <lineage>
        <taxon>Bacteria</taxon>
        <taxon>Bacillati</taxon>
        <taxon>Bacillota</taxon>
        <taxon>Bacilli</taxon>
        <taxon>Bacillales</taxon>
        <taxon>Paenibacillaceae</taxon>
        <taxon>Paenibacillus</taxon>
    </lineage>
</organism>
<keyword evidence="16" id="KW-1185">Reference proteome</keyword>
<dbReference type="Gene3D" id="2.40.340.10">
    <property type="entry name" value="MoeA, C-terminal, domain IV"/>
    <property type="match status" value="1"/>
</dbReference>
<keyword evidence="8 13" id="KW-0808">Transferase</keyword>
<evidence type="ECO:0000256" key="8">
    <source>
        <dbReference type="ARBA" id="ARBA00022679"/>
    </source>
</evidence>
<evidence type="ECO:0000256" key="7">
    <source>
        <dbReference type="ARBA" id="ARBA00022505"/>
    </source>
</evidence>
<dbReference type="SUPFAM" id="SSF63882">
    <property type="entry name" value="MoeA N-terminal region -like"/>
    <property type="match status" value="1"/>
</dbReference>
<keyword evidence="9 13" id="KW-0479">Metal-binding</keyword>
<dbReference type="KEGG" id="pbd:PBOR_20000"/>
<dbReference type="PANTHER" id="PTHR10192:SF5">
    <property type="entry name" value="GEPHYRIN"/>
    <property type="match status" value="1"/>
</dbReference>
<dbReference type="HOGENOM" id="CLU_010186_7_1_9"/>